<keyword evidence="3" id="KW-1185">Reference proteome</keyword>
<proteinExistence type="predicted"/>
<dbReference type="GO" id="GO:0051536">
    <property type="term" value="F:iron-sulfur cluster binding"/>
    <property type="evidence" value="ECO:0007669"/>
    <property type="project" value="InterPro"/>
</dbReference>
<accession>A0A7X4RUQ3</accession>
<dbReference type="RefSeq" id="WP_161156186.1">
    <property type="nucleotide sequence ID" value="NZ_WEKT01000023.1"/>
</dbReference>
<gene>
    <name evidence="2" type="ORF">F9817_12950</name>
</gene>
<dbReference type="AlphaFoldDB" id="A0A7X4RUQ3"/>
<dbReference type="SUPFAM" id="SSF54292">
    <property type="entry name" value="2Fe-2S ferredoxin-like"/>
    <property type="match status" value="1"/>
</dbReference>
<evidence type="ECO:0000256" key="1">
    <source>
        <dbReference type="ARBA" id="ARBA00023002"/>
    </source>
</evidence>
<dbReference type="Pfam" id="PF13510">
    <property type="entry name" value="Fer2_4"/>
    <property type="match status" value="1"/>
</dbReference>
<dbReference type="Proteomes" id="UP000462621">
    <property type="component" value="Unassembled WGS sequence"/>
</dbReference>
<keyword evidence="1" id="KW-0560">Oxidoreductase</keyword>
<name>A0A7X4RUQ3_9VIBR</name>
<reference evidence="2 3" key="1">
    <citation type="submission" date="2019-10" db="EMBL/GenBank/DDBJ databases">
        <title>Vibrio sp. nov. isolated from a shrimp pond.</title>
        <authorList>
            <person name="Gomez-Gil B."/>
            <person name="Enciso-Ibarra J."/>
            <person name="Enciso-Ibarra K."/>
            <person name="Bolan-Mejia C."/>
        </authorList>
    </citation>
    <scope>NUCLEOTIDE SEQUENCE [LARGE SCALE GENOMIC DNA]</scope>
    <source>
        <strain evidence="2 3">CAIM 722</strain>
    </source>
</reference>
<dbReference type="GO" id="GO:0016491">
    <property type="term" value="F:oxidoreductase activity"/>
    <property type="evidence" value="ECO:0007669"/>
    <property type="project" value="UniProtKB-KW"/>
</dbReference>
<sequence length="99" mass="11186">MNNDSKFSRIKPEQDARPNIEFYWEDTLYVGKQGDTIAAALLAAGIHSTRISQPGEQQRAPYCMMGSCFECRVEVNGESHVQSCARLLEDGMKIRRQTC</sequence>
<dbReference type="EMBL" id="WEKT01000023">
    <property type="protein sequence ID" value="MZI94101.1"/>
    <property type="molecule type" value="Genomic_DNA"/>
</dbReference>
<dbReference type="Gene3D" id="3.10.20.440">
    <property type="entry name" value="2Fe-2S iron-sulphur cluster binding domain, sarcosine oxidase, alpha subunit, N-terminal domain"/>
    <property type="match status" value="1"/>
</dbReference>
<protein>
    <submittedName>
        <fullName evidence="2">(2Fe-2S)-binding protein</fullName>
    </submittedName>
</protein>
<dbReference type="InterPro" id="IPR042204">
    <property type="entry name" value="2Fe-2S-bd_N"/>
</dbReference>
<evidence type="ECO:0000313" key="3">
    <source>
        <dbReference type="Proteomes" id="UP000462621"/>
    </source>
</evidence>
<evidence type="ECO:0000313" key="2">
    <source>
        <dbReference type="EMBL" id="MZI94101.1"/>
    </source>
</evidence>
<comment type="caution">
    <text evidence="2">The sequence shown here is derived from an EMBL/GenBank/DDBJ whole genome shotgun (WGS) entry which is preliminary data.</text>
</comment>
<organism evidence="2 3">
    <name type="scientific">Vibrio eleionomae</name>
    <dbReference type="NCBI Taxonomy" id="2653505"/>
    <lineage>
        <taxon>Bacteria</taxon>
        <taxon>Pseudomonadati</taxon>
        <taxon>Pseudomonadota</taxon>
        <taxon>Gammaproteobacteria</taxon>
        <taxon>Vibrionales</taxon>
        <taxon>Vibrionaceae</taxon>
        <taxon>Vibrio</taxon>
    </lineage>
</organism>
<dbReference type="InterPro" id="IPR036010">
    <property type="entry name" value="2Fe-2S_ferredoxin-like_sf"/>
</dbReference>